<dbReference type="InterPro" id="IPR032465">
    <property type="entry name" value="ACMSD"/>
</dbReference>
<dbReference type="HOGENOM" id="CLU_044590_0_1_7"/>
<dbReference type="InterPro" id="IPR006680">
    <property type="entry name" value="Amidohydro-rel"/>
</dbReference>
<gene>
    <name evidence="3" type="ORF">Desaf_2826</name>
</gene>
<dbReference type="SUPFAM" id="SSF51556">
    <property type="entry name" value="Metallo-dependent hydrolases"/>
    <property type="match status" value="1"/>
</dbReference>
<dbReference type="KEGG" id="daf:Desaf_2826"/>
<accession>F3Z1D6</accession>
<dbReference type="PANTHER" id="PTHR21240:SF28">
    <property type="entry name" value="ISO-OROTATE DECARBOXYLASE (EUROFUNG)"/>
    <property type="match status" value="1"/>
</dbReference>
<dbReference type="GO" id="GO:0005737">
    <property type="term" value="C:cytoplasm"/>
    <property type="evidence" value="ECO:0007669"/>
    <property type="project" value="TreeGrafter"/>
</dbReference>
<protein>
    <submittedName>
        <fullName evidence="3">Amidohydrolase 2</fullName>
    </submittedName>
</protein>
<dbReference type="InterPro" id="IPR032466">
    <property type="entry name" value="Metal_Hydrolase"/>
</dbReference>
<keyword evidence="3" id="KW-0378">Hydrolase</keyword>
<proteinExistence type="predicted"/>
<sequence>MSMDIHAHAFHPKIAAKTINQLQGHYDIHARGNGLVEDLLARERAAGIARVAVHTAATAPSQVIPANNWALDLARNHPEIEAFGTMHPDFPDMEPELDRLRQAGIRGLKFHADFQGFFLDDPRFYRVLEAAGSDFVLMFHVGDRLPPEKNPSCPLKLARIRREFPGPTIIAAHFGGYLHWDWAIEHLAGSDVYMDTSSALPFMSPEQLQAILSRHPFERLLFGSDYPLADPGEEMELVRRRLRLSDSRLTDLLENAERLFADVSAQ</sequence>
<dbReference type="GO" id="GO:0016787">
    <property type="term" value="F:hydrolase activity"/>
    <property type="evidence" value="ECO:0007669"/>
    <property type="project" value="UniProtKB-KW"/>
</dbReference>
<dbReference type="AlphaFoldDB" id="F3Z1D6"/>
<organism evidence="3 4">
    <name type="scientific">Desulfocurvibacter africanus subsp. africanus str. Walvis Bay</name>
    <dbReference type="NCBI Taxonomy" id="690850"/>
    <lineage>
        <taxon>Bacteria</taxon>
        <taxon>Pseudomonadati</taxon>
        <taxon>Thermodesulfobacteriota</taxon>
        <taxon>Desulfovibrionia</taxon>
        <taxon>Desulfovibrionales</taxon>
        <taxon>Desulfovibrionaceae</taxon>
        <taxon>Desulfocurvibacter</taxon>
    </lineage>
</organism>
<name>F3Z1D6_DESAF</name>
<evidence type="ECO:0000256" key="1">
    <source>
        <dbReference type="ARBA" id="ARBA00023239"/>
    </source>
</evidence>
<dbReference type="RefSeq" id="WP_014260811.1">
    <property type="nucleotide sequence ID" value="NC_016629.1"/>
</dbReference>
<reference evidence="3 4" key="1">
    <citation type="journal article" date="2011" name="J. Bacteriol.">
        <title>Genome sequence of the mercury-methylating and pleomorphic Desulfovibrio africanus Strain Walvis Bay.</title>
        <authorList>
            <person name="Brown S.D."/>
            <person name="Wall J.D."/>
            <person name="Kucken A.M."/>
            <person name="Gilmour C.C."/>
            <person name="Podar M."/>
            <person name="Brandt C.C."/>
            <person name="Teshima H."/>
            <person name="Detter J.C."/>
            <person name="Han C.S."/>
            <person name="Land M.L."/>
            <person name="Lucas S."/>
            <person name="Han J."/>
            <person name="Pennacchio L."/>
            <person name="Nolan M."/>
            <person name="Pitluck S."/>
            <person name="Woyke T."/>
            <person name="Goodwin L."/>
            <person name="Palumbo A.V."/>
            <person name="Elias D.A."/>
        </authorList>
    </citation>
    <scope>NUCLEOTIDE SEQUENCE [LARGE SCALE GENOMIC DNA]</scope>
    <source>
        <strain evidence="3 4">Walvis Bay</strain>
    </source>
</reference>
<dbReference type="Proteomes" id="UP000007844">
    <property type="component" value="Chromosome"/>
</dbReference>
<dbReference type="GO" id="GO:0016831">
    <property type="term" value="F:carboxy-lyase activity"/>
    <property type="evidence" value="ECO:0007669"/>
    <property type="project" value="InterPro"/>
</dbReference>
<evidence type="ECO:0000313" key="4">
    <source>
        <dbReference type="Proteomes" id="UP000007844"/>
    </source>
</evidence>
<dbReference type="EMBL" id="CP003221">
    <property type="protein sequence ID" value="EGJ51139.1"/>
    <property type="molecule type" value="Genomic_DNA"/>
</dbReference>
<dbReference type="eggNOG" id="COG2159">
    <property type="taxonomic scope" value="Bacteria"/>
</dbReference>
<feature type="domain" description="Amidohydrolase-related" evidence="2">
    <location>
        <begin position="4"/>
        <end position="260"/>
    </location>
</feature>
<evidence type="ECO:0000313" key="3">
    <source>
        <dbReference type="EMBL" id="EGJ51139.1"/>
    </source>
</evidence>
<dbReference type="STRING" id="690850.Desaf_2826"/>
<dbReference type="GO" id="GO:0019748">
    <property type="term" value="P:secondary metabolic process"/>
    <property type="evidence" value="ECO:0007669"/>
    <property type="project" value="TreeGrafter"/>
</dbReference>
<keyword evidence="1" id="KW-0456">Lyase</keyword>
<evidence type="ECO:0000259" key="2">
    <source>
        <dbReference type="Pfam" id="PF04909"/>
    </source>
</evidence>
<dbReference type="Gene3D" id="3.20.20.140">
    <property type="entry name" value="Metal-dependent hydrolases"/>
    <property type="match status" value="1"/>
</dbReference>
<dbReference type="Pfam" id="PF04909">
    <property type="entry name" value="Amidohydro_2"/>
    <property type="match status" value="1"/>
</dbReference>
<dbReference type="PANTHER" id="PTHR21240">
    <property type="entry name" value="2-AMINO-3-CARBOXYLMUCONATE-6-SEMIALDEHYDE DECARBOXYLASE"/>
    <property type="match status" value="1"/>
</dbReference>
<keyword evidence="4" id="KW-1185">Reference proteome</keyword>